<dbReference type="Proteomes" id="UP000001072">
    <property type="component" value="Unassembled WGS sequence"/>
</dbReference>
<dbReference type="InterPro" id="IPR036389">
    <property type="entry name" value="RNase_III_sf"/>
</dbReference>
<dbReference type="OrthoDB" id="6267905at2759"/>
<reference evidence="2" key="1">
    <citation type="journal article" date="2011" name="Proc. Natl. Acad. Sci. U.S.A.">
        <title>Obligate biotrophy features unraveled by the genomic analysis of rust fungi.</title>
        <authorList>
            <person name="Duplessis S."/>
            <person name="Cuomo C.A."/>
            <person name="Lin Y.-C."/>
            <person name="Aerts A."/>
            <person name="Tisserant E."/>
            <person name="Veneault-Fourrey C."/>
            <person name="Joly D.L."/>
            <person name="Hacquard S."/>
            <person name="Amselem J."/>
            <person name="Cantarel B.L."/>
            <person name="Chiu R."/>
            <person name="Coutinho P.M."/>
            <person name="Feau N."/>
            <person name="Field M."/>
            <person name="Frey P."/>
            <person name="Gelhaye E."/>
            <person name="Goldberg J."/>
            <person name="Grabherr M.G."/>
            <person name="Kodira C.D."/>
            <person name="Kohler A."/>
            <person name="Kuees U."/>
            <person name="Lindquist E.A."/>
            <person name="Lucas S.M."/>
            <person name="Mago R."/>
            <person name="Mauceli E."/>
            <person name="Morin E."/>
            <person name="Murat C."/>
            <person name="Pangilinan J.L."/>
            <person name="Park R."/>
            <person name="Pearson M."/>
            <person name="Quesneville H."/>
            <person name="Rouhier N."/>
            <person name="Sakthikumar S."/>
            <person name="Salamov A.A."/>
            <person name="Schmutz J."/>
            <person name="Selles B."/>
            <person name="Shapiro H."/>
            <person name="Tanguay P."/>
            <person name="Tuskan G.A."/>
            <person name="Henrissat B."/>
            <person name="Van de Peer Y."/>
            <person name="Rouze P."/>
            <person name="Ellis J.G."/>
            <person name="Dodds P.N."/>
            <person name="Schein J.E."/>
            <person name="Zhong S."/>
            <person name="Hamelin R.C."/>
            <person name="Grigoriev I.V."/>
            <person name="Szabo L.J."/>
            <person name="Martin F."/>
        </authorList>
    </citation>
    <scope>NUCLEOTIDE SEQUENCE [LARGE SCALE GENOMIC DNA]</scope>
    <source>
        <strain evidence="2">98AG31 / pathotype 3-4-7</strain>
    </source>
</reference>
<evidence type="ECO:0000313" key="1">
    <source>
        <dbReference type="EMBL" id="EGF99893.1"/>
    </source>
</evidence>
<dbReference type="HOGENOM" id="CLU_510051_0_0_1"/>
<proteinExistence type="predicted"/>
<evidence type="ECO:0000313" key="2">
    <source>
        <dbReference type="Proteomes" id="UP000001072"/>
    </source>
</evidence>
<dbReference type="RefSeq" id="XP_007416871.1">
    <property type="nucleotide sequence ID" value="XM_007416809.1"/>
</dbReference>
<dbReference type="EMBL" id="GL883153">
    <property type="protein sequence ID" value="EGF99893.1"/>
    <property type="molecule type" value="Genomic_DNA"/>
</dbReference>
<dbReference type="KEGG" id="mlr:MELLADRAFT_112348"/>
<dbReference type="GO" id="GO:0006396">
    <property type="term" value="P:RNA processing"/>
    <property type="evidence" value="ECO:0007669"/>
    <property type="project" value="InterPro"/>
</dbReference>
<evidence type="ECO:0008006" key="3">
    <source>
        <dbReference type="Google" id="ProtNLM"/>
    </source>
</evidence>
<dbReference type="GO" id="GO:0004525">
    <property type="term" value="F:ribonuclease III activity"/>
    <property type="evidence" value="ECO:0007669"/>
    <property type="project" value="InterPro"/>
</dbReference>
<dbReference type="InParanoid" id="F4S670"/>
<organism evidence="2">
    <name type="scientific">Melampsora larici-populina (strain 98AG31 / pathotype 3-4-7)</name>
    <name type="common">Poplar leaf rust fungus</name>
    <dbReference type="NCBI Taxonomy" id="747676"/>
    <lineage>
        <taxon>Eukaryota</taxon>
        <taxon>Fungi</taxon>
        <taxon>Dikarya</taxon>
        <taxon>Basidiomycota</taxon>
        <taxon>Pucciniomycotina</taxon>
        <taxon>Pucciniomycetes</taxon>
        <taxon>Pucciniales</taxon>
        <taxon>Melampsoraceae</taxon>
        <taxon>Melampsora</taxon>
    </lineage>
</organism>
<dbReference type="VEuPathDB" id="FungiDB:MELLADRAFT_112348"/>
<gene>
    <name evidence="1" type="ORF">MELLADRAFT_112348</name>
</gene>
<dbReference type="GeneID" id="18924647"/>
<dbReference type="Gene3D" id="1.10.1520.10">
    <property type="entry name" value="Ribonuclease III domain"/>
    <property type="match status" value="1"/>
</dbReference>
<keyword evidence="2" id="KW-1185">Reference proteome</keyword>
<protein>
    <recommendedName>
        <fullName evidence="3">RNase III domain-containing protein</fullName>
    </recommendedName>
</protein>
<sequence>MTGYRAHNTSNPPLLPTCAANLDTGISSEPKSLNIQIRFFNEDLYTLGLISRKPLVLMQSDEKETHMSLSHQQVDLTIKAGEKLKWDKDKYSKIKNLERFCQFLMLIDKSYKLSKPDRFLVPFLKDGIDWNRVETPFEVCFSDRNRNGAITLGKVYGKYILESLTTPFRINFFSSIKSSKGNSRQGNFYNRYSVGSNIENKNWLPLRFWEISDRLVSYLRTIPAIDFEPDLRRMEILSQIQLFQIPGKNHNQEEYIELGRNFIRMVISLTLFHLGNDDVECLTNNRDKEMMNTNIKRLQGIFLEDRHQSKPIQSLVGAFYFHENKDYFKDVYGYFHKHMDRTLSLANQVGLSHMKNWEAKDWIRYCEIHHPRKHPFTRTDQEKLLENILRYTFDNIHLLRYALGQFGKDEFRRLEWIGDALLADWSSLVMKKIQLKSQRKLKVHTASTYLNANQTLWKWWVRWVDPTAQELPGSKKLEAIIGVIYIDCQCRADRRAESESPESRFHDVLLEMFEEEIQDVKSKSKYYERR</sequence>
<dbReference type="SUPFAM" id="SSF69065">
    <property type="entry name" value="RNase III domain-like"/>
    <property type="match status" value="1"/>
</dbReference>
<dbReference type="AlphaFoldDB" id="F4S670"/>
<name>F4S670_MELLP</name>
<accession>F4S670</accession>